<sequence length="154" mass="17188">MSTFRPKLSLDWAAWYCILACHNIRLFSQRLQNKSVISTREEFIENISAVEMKFASPEIIRRAIAPAATRPAVCLQNHDAFGFIHTDNTLVPSSFIWKDLAAHPDLVPAFNSGPALSFDPYPASGFDSGPVFNSDLGPASRFCSSSRFLFQYQP</sequence>
<dbReference type="EMBL" id="BGZK01000169">
    <property type="protein sequence ID" value="GBP25048.1"/>
    <property type="molecule type" value="Genomic_DNA"/>
</dbReference>
<name>A0A4C1UF76_EUMVA</name>
<gene>
    <name evidence="1" type="ORF">EVAR_19528_1</name>
</gene>
<dbReference type="AlphaFoldDB" id="A0A4C1UF76"/>
<comment type="caution">
    <text evidence="1">The sequence shown here is derived from an EMBL/GenBank/DDBJ whole genome shotgun (WGS) entry which is preliminary data.</text>
</comment>
<reference evidence="1 2" key="1">
    <citation type="journal article" date="2019" name="Commun. Biol.">
        <title>The bagworm genome reveals a unique fibroin gene that provides high tensile strength.</title>
        <authorList>
            <person name="Kono N."/>
            <person name="Nakamura H."/>
            <person name="Ohtoshi R."/>
            <person name="Tomita M."/>
            <person name="Numata K."/>
            <person name="Arakawa K."/>
        </authorList>
    </citation>
    <scope>NUCLEOTIDE SEQUENCE [LARGE SCALE GENOMIC DNA]</scope>
</reference>
<evidence type="ECO:0000313" key="2">
    <source>
        <dbReference type="Proteomes" id="UP000299102"/>
    </source>
</evidence>
<accession>A0A4C1UF76</accession>
<evidence type="ECO:0000313" key="1">
    <source>
        <dbReference type="EMBL" id="GBP25048.1"/>
    </source>
</evidence>
<proteinExistence type="predicted"/>
<protein>
    <submittedName>
        <fullName evidence="1">Uncharacterized protein</fullName>
    </submittedName>
</protein>
<keyword evidence="2" id="KW-1185">Reference proteome</keyword>
<organism evidence="1 2">
    <name type="scientific">Eumeta variegata</name>
    <name type="common">Bagworm moth</name>
    <name type="synonym">Eumeta japonica</name>
    <dbReference type="NCBI Taxonomy" id="151549"/>
    <lineage>
        <taxon>Eukaryota</taxon>
        <taxon>Metazoa</taxon>
        <taxon>Ecdysozoa</taxon>
        <taxon>Arthropoda</taxon>
        <taxon>Hexapoda</taxon>
        <taxon>Insecta</taxon>
        <taxon>Pterygota</taxon>
        <taxon>Neoptera</taxon>
        <taxon>Endopterygota</taxon>
        <taxon>Lepidoptera</taxon>
        <taxon>Glossata</taxon>
        <taxon>Ditrysia</taxon>
        <taxon>Tineoidea</taxon>
        <taxon>Psychidae</taxon>
        <taxon>Oiketicinae</taxon>
        <taxon>Eumeta</taxon>
    </lineage>
</organism>
<dbReference type="Proteomes" id="UP000299102">
    <property type="component" value="Unassembled WGS sequence"/>
</dbReference>